<dbReference type="EMBL" id="DUTF01000399">
    <property type="protein sequence ID" value="HHY28756.1"/>
    <property type="molecule type" value="Genomic_DNA"/>
</dbReference>
<dbReference type="CDD" id="cd13603">
    <property type="entry name" value="PBP2_TRAP_Siap_TeaA_like"/>
    <property type="match status" value="1"/>
</dbReference>
<dbReference type="Gene3D" id="3.40.190.170">
    <property type="entry name" value="Bacterial extracellular solute-binding protein, family 7"/>
    <property type="match status" value="1"/>
</dbReference>
<dbReference type="InterPro" id="IPR018389">
    <property type="entry name" value="DctP_fam"/>
</dbReference>
<dbReference type="NCBIfam" id="NF037995">
    <property type="entry name" value="TRAP_S1"/>
    <property type="match status" value="1"/>
</dbReference>
<name>A0A7C7D8A1_9FIRM</name>
<dbReference type="PANTHER" id="PTHR33376:SF5">
    <property type="entry name" value="EXTRACYTOPLASMIC SOLUTE RECEPTOR PROTEIN"/>
    <property type="match status" value="1"/>
</dbReference>
<feature type="chain" id="PRO_5028078923" evidence="2">
    <location>
        <begin position="19"/>
        <end position="362"/>
    </location>
</feature>
<sequence>MFKLNKRVIAIGLTLAMAVTTLTGCGGGGSKTNASGSGSENPVQGGTVTPEIVYTINSTQAVDLFEGLQKEFAKNVTELSGGRIGFEFIPTGSIGSSTEALTSVQLGTLDFVNGGSDELGSLVPNSDWAQLPFFINSHEQADEVYMNGFIGKFADEQYAKSGLVSVIRVDNSFRTLGIKDKTVTGSNDLKGLRIRVPNQPLALRMYELMGALPVAIPAPEVLMALQQGTVDGADNAIVLFEKFKLMDSFKSVVLLNYGFGTVNLFASKEVWDTMSEEDQKIMKEAGLKAREWYNAELLKQENELIERLKAEGKDVIVPDDKWKAEMYKNADVIWQEALASGKYDEAFIKELYALYQNNVGAK</sequence>
<comment type="caution">
    <text evidence="3">The sequence shown here is derived from an EMBL/GenBank/DDBJ whole genome shotgun (WGS) entry which is preliminary data.</text>
</comment>
<protein>
    <submittedName>
        <fullName evidence="3">TRAP transporter substrate-binding protein</fullName>
    </submittedName>
</protein>
<evidence type="ECO:0000256" key="1">
    <source>
        <dbReference type="ARBA" id="ARBA00022729"/>
    </source>
</evidence>
<dbReference type="PANTHER" id="PTHR33376">
    <property type="match status" value="1"/>
</dbReference>
<dbReference type="Proteomes" id="UP000553059">
    <property type="component" value="Unassembled WGS sequence"/>
</dbReference>
<dbReference type="PROSITE" id="PS51257">
    <property type="entry name" value="PROKAR_LIPOPROTEIN"/>
    <property type="match status" value="1"/>
</dbReference>
<proteinExistence type="predicted"/>
<dbReference type="AlphaFoldDB" id="A0A7C7D8A1"/>
<dbReference type="GO" id="GO:0055085">
    <property type="term" value="P:transmembrane transport"/>
    <property type="evidence" value="ECO:0007669"/>
    <property type="project" value="InterPro"/>
</dbReference>
<keyword evidence="1 2" id="KW-0732">Signal</keyword>
<organism evidence="3 4">
    <name type="scientific">Desulfitobacterium dehalogenans</name>
    <dbReference type="NCBI Taxonomy" id="36854"/>
    <lineage>
        <taxon>Bacteria</taxon>
        <taxon>Bacillati</taxon>
        <taxon>Bacillota</taxon>
        <taxon>Clostridia</taxon>
        <taxon>Eubacteriales</taxon>
        <taxon>Desulfitobacteriaceae</taxon>
        <taxon>Desulfitobacterium</taxon>
    </lineage>
</organism>
<evidence type="ECO:0000313" key="4">
    <source>
        <dbReference type="Proteomes" id="UP000553059"/>
    </source>
</evidence>
<evidence type="ECO:0000256" key="2">
    <source>
        <dbReference type="SAM" id="SignalP"/>
    </source>
</evidence>
<accession>A0A7C7D8A1</accession>
<feature type="signal peptide" evidence="2">
    <location>
        <begin position="1"/>
        <end position="18"/>
    </location>
</feature>
<evidence type="ECO:0000313" key="3">
    <source>
        <dbReference type="EMBL" id="HHY28756.1"/>
    </source>
</evidence>
<dbReference type="Pfam" id="PF03480">
    <property type="entry name" value="DctP"/>
    <property type="match status" value="1"/>
</dbReference>
<reference evidence="3 4" key="1">
    <citation type="journal article" date="2020" name="Biotechnol. Biofuels">
        <title>New insights from the biogas microbiome by comprehensive genome-resolved metagenomics of nearly 1600 species originating from multiple anaerobic digesters.</title>
        <authorList>
            <person name="Campanaro S."/>
            <person name="Treu L."/>
            <person name="Rodriguez-R L.M."/>
            <person name="Kovalovszki A."/>
            <person name="Ziels R.M."/>
            <person name="Maus I."/>
            <person name="Zhu X."/>
            <person name="Kougias P.G."/>
            <person name="Basile A."/>
            <person name="Luo G."/>
            <person name="Schluter A."/>
            <person name="Konstantinidis K.T."/>
            <person name="Angelidaki I."/>
        </authorList>
    </citation>
    <scope>NUCLEOTIDE SEQUENCE [LARGE SCALE GENOMIC DNA]</scope>
    <source>
        <strain evidence="3">AS05jafATM_4</strain>
    </source>
</reference>
<dbReference type="InterPro" id="IPR038404">
    <property type="entry name" value="TRAP_DctP_sf"/>
</dbReference>
<gene>
    <name evidence="3" type="ORF">GX523_18820</name>
</gene>